<keyword evidence="2" id="KW-1185">Reference proteome</keyword>
<organism evidence="1 2">
    <name type="scientific">Paenibacillus vulneris</name>
    <dbReference type="NCBI Taxonomy" id="1133364"/>
    <lineage>
        <taxon>Bacteria</taxon>
        <taxon>Bacillati</taxon>
        <taxon>Bacillota</taxon>
        <taxon>Bacilli</taxon>
        <taxon>Bacillales</taxon>
        <taxon>Paenibacillaceae</taxon>
        <taxon>Paenibacillus</taxon>
    </lineage>
</organism>
<protein>
    <submittedName>
        <fullName evidence="1">DUF2515 domain-containing protein</fullName>
    </submittedName>
</protein>
<reference evidence="2" key="1">
    <citation type="journal article" date="2019" name="Int. J. Syst. Evol. Microbiol.">
        <title>The Global Catalogue of Microorganisms (GCM) 10K type strain sequencing project: providing services to taxonomists for standard genome sequencing and annotation.</title>
        <authorList>
            <consortium name="The Broad Institute Genomics Platform"/>
            <consortium name="The Broad Institute Genome Sequencing Center for Infectious Disease"/>
            <person name="Wu L."/>
            <person name="Ma J."/>
        </authorList>
    </citation>
    <scope>NUCLEOTIDE SEQUENCE [LARGE SCALE GENOMIC DNA]</scope>
    <source>
        <strain evidence="2">CCUG 53270</strain>
    </source>
</reference>
<dbReference type="Pfam" id="PF10720">
    <property type="entry name" value="DUF2515"/>
    <property type="match status" value="1"/>
</dbReference>
<dbReference type="InterPro" id="IPR019658">
    <property type="entry name" value="DUF2515"/>
</dbReference>
<dbReference type="RefSeq" id="WP_256865282.1">
    <property type="nucleotide sequence ID" value="NZ_BAABJG010000003.1"/>
</dbReference>
<dbReference type="Proteomes" id="UP001597180">
    <property type="component" value="Unassembled WGS sequence"/>
</dbReference>
<evidence type="ECO:0000313" key="1">
    <source>
        <dbReference type="EMBL" id="MFD1221966.1"/>
    </source>
</evidence>
<evidence type="ECO:0000313" key="2">
    <source>
        <dbReference type="Proteomes" id="UP001597180"/>
    </source>
</evidence>
<proteinExistence type="predicted"/>
<gene>
    <name evidence="1" type="ORF">ACFQ4B_17740</name>
</gene>
<accession>A0ABW3UPY1</accession>
<sequence length="420" mass="48318">MMKRGKYRWNSWDLFSKLADAPQEIVQWTKGKASSFLYETAQLDQIGGISLSKEAVDGLRSRLNAAPPLTPSPKQHHHAALIDRIRSTTAWHNRNNVTRTHAYLHMYRKHPELHWALLAHLVSRNGGWSMTDLKGELLPHLLDESQREHLFAFLERANALIFHDAYPQLLLYEASLNAGKPLFQYLRLLHVSDFMQPVWEQFWEERNSALLTMGLIINEQSYIEQRVVQHPVYRKTVLDTIWFQAQSLLQLNQVVIPYNEADKVRLAGLILENFGSLKERIEVGKKLYAVLFGIPVVKKGARTFALDTQHTGSRADYWPHLFAPIRQSPPVPKGQLKEWLDGCRLRPGASPLYSPRLTDAWRDRPFSPAEEGDWYAPSELEAVLAYLTPEEPPFAFEMTHEYCFSLNKIELAVLAGDLLH</sequence>
<comment type="caution">
    <text evidence="1">The sequence shown here is derived from an EMBL/GenBank/DDBJ whole genome shotgun (WGS) entry which is preliminary data.</text>
</comment>
<name>A0ABW3UPY1_9BACL</name>
<dbReference type="EMBL" id="JBHTLU010000019">
    <property type="protein sequence ID" value="MFD1221966.1"/>
    <property type="molecule type" value="Genomic_DNA"/>
</dbReference>